<sequence length="152" mass="16699">MAPKEQLSPGTTPSAAYFSLLRSAAALLLPAANPVTGAWLPAVNHGSPSCPQTVQSRPHISFESRRVLFRAQCLFLTGPLRPAPWGLVLQLSILWDSPAVANIRNCVGALDPSCSFGLLFRTLRFFIHRNRASCKIFQNTFVTHLFSSSFHH</sequence>
<accession>A0A9P9JCF5</accession>
<dbReference type="EMBL" id="JAGMUU010000002">
    <property type="protein sequence ID" value="KAH7160238.1"/>
    <property type="molecule type" value="Genomic_DNA"/>
</dbReference>
<comment type="caution">
    <text evidence="1">The sequence shown here is derived from an EMBL/GenBank/DDBJ whole genome shotgun (WGS) entry which is preliminary data.</text>
</comment>
<gene>
    <name evidence="1" type="ORF">B0J13DRAFT_124829</name>
</gene>
<evidence type="ECO:0000313" key="1">
    <source>
        <dbReference type="EMBL" id="KAH7160238.1"/>
    </source>
</evidence>
<protein>
    <submittedName>
        <fullName evidence="1">Uncharacterized protein</fullName>
    </submittedName>
</protein>
<dbReference type="AlphaFoldDB" id="A0A9P9JCF5"/>
<dbReference type="Proteomes" id="UP000717696">
    <property type="component" value="Unassembled WGS sequence"/>
</dbReference>
<reference evidence="1" key="1">
    <citation type="journal article" date="2021" name="Nat. Commun.">
        <title>Genetic determinants of endophytism in the Arabidopsis root mycobiome.</title>
        <authorList>
            <person name="Mesny F."/>
            <person name="Miyauchi S."/>
            <person name="Thiergart T."/>
            <person name="Pickel B."/>
            <person name="Atanasova L."/>
            <person name="Karlsson M."/>
            <person name="Huettel B."/>
            <person name="Barry K.W."/>
            <person name="Haridas S."/>
            <person name="Chen C."/>
            <person name="Bauer D."/>
            <person name="Andreopoulos W."/>
            <person name="Pangilinan J."/>
            <person name="LaButti K."/>
            <person name="Riley R."/>
            <person name="Lipzen A."/>
            <person name="Clum A."/>
            <person name="Drula E."/>
            <person name="Henrissat B."/>
            <person name="Kohler A."/>
            <person name="Grigoriev I.V."/>
            <person name="Martin F.M."/>
            <person name="Hacquard S."/>
        </authorList>
    </citation>
    <scope>NUCLEOTIDE SEQUENCE</scope>
    <source>
        <strain evidence="1">MPI-CAGE-AT-0021</strain>
    </source>
</reference>
<proteinExistence type="predicted"/>
<evidence type="ECO:0000313" key="2">
    <source>
        <dbReference type="Proteomes" id="UP000717696"/>
    </source>
</evidence>
<name>A0A9P9JCF5_9HYPO</name>
<keyword evidence="2" id="KW-1185">Reference proteome</keyword>
<organism evidence="1 2">
    <name type="scientific">Dactylonectria estremocensis</name>
    <dbReference type="NCBI Taxonomy" id="1079267"/>
    <lineage>
        <taxon>Eukaryota</taxon>
        <taxon>Fungi</taxon>
        <taxon>Dikarya</taxon>
        <taxon>Ascomycota</taxon>
        <taxon>Pezizomycotina</taxon>
        <taxon>Sordariomycetes</taxon>
        <taxon>Hypocreomycetidae</taxon>
        <taxon>Hypocreales</taxon>
        <taxon>Nectriaceae</taxon>
        <taxon>Dactylonectria</taxon>
    </lineage>
</organism>